<name>A0AAW1S5U3_9CHLO</name>
<dbReference type="GO" id="GO:0003677">
    <property type="term" value="F:DNA binding"/>
    <property type="evidence" value="ECO:0007669"/>
    <property type="project" value="UniProtKB-KW"/>
</dbReference>
<accession>A0AAW1S5U3</accession>
<keyword evidence="9" id="KW-1185">Reference proteome</keyword>
<dbReference type="PROSITE" id="PS51519">
    <property type="entry name" value="RWP_RK"/>
    <property type="match status" value="1"/>
</dbReference>
<evidence type="ECO:0000313" key="8">
    <source>
        <dbReference type="EMBL" id="KAK9840791.1"/>
    </source>
</evidence>
<dbReference type="InterPro" id="IPR003035">
    <property type="entry name" value="RWP-RK_dom"/>
</dbReference>
<dbReference type="GO" id="GO:0003700">
    <property type="term" value="F:DNA-binding transcription factor activity"/>
    <property type="evidence" value="ECO:0007669"/>
    <property type="project" value="InterPro"/>
</dbReference>
<dbReference type="EMBL" id="JALJOU010000012">
    <property type="protein sequence ID" value="KAK9840791.1"/>
    <property type="molecule type" value="Genomic_DNA"/>
</dbReference>
<comment type="caution">
    <text evidence="8">The sequence shown here is derived from an EMBL/GenBank/DDBJ whole genome shotgun (WGS) entry which is preliminary data.</text>
</comment>
<dbReference type="PANTHER" id="PTHR46373:SF2">
    <property type="entry name" value="RWP-RK DOMAIN-CONTAINING PROTEIN"/>
    <property type="match status" value="1"/>
</dbReference>
<comment type="function">
    <text evidence="1">Putative transcription factor.</text>
</comment>
<evidence type="ECO:0000259" key="7">
    <source>
        <dbReference type="PROSITE" id="PS51519"/>
    </source>
</evidence>
<organism evidence="8 9">
    <name type="scientific">Elliptochloris bilobata</name>
    <dbReference type="NCBI Taxonomy" id="381761"/>
    <lineage>
        <taxon>Eukaryota</taxon>
        <taxon>Viridiplantae</taxon>
        <taxon>Chlorophyta</taxon>
        <taxon>core chlorophytes</taxon>
        <taxon>Trebouxiophyceae</taxon>
        <taxon>Trebouxiophyceae incertae sedis</taxon>
        <taxon>Elliptochloris clade</taxon>
        <taxon>Elliptochloris</taxon>
    </lineage>
</organism>
<dbReference type="AlphaFoldDB" id="A0AAW1S5U3"/>
<sequence length="314" mass="33622">MARLSADCNRYASQSSLPDLWPATPELEEQHGLLEPPVLAGWPNPSLQLEPAACSGPALASEAFSGAWLDAPPAHGAYDLPPALDCMFDPVFREGIDLSVPLMPAAKSEEDAAAATGRQHCALPTELTTSKELPLLDCSADPGRAGRRGFDRELTLQGLRDGGYFDMPIQEAAIALNMSKTVINRQLRRMGVARWPYRMRVSLCKLAAHTRHLLGDDCELLDIIQDEMQKLQGIKGEKVGSSLAAYRQSLFKYHHAARALFPGGPLSVSGSAGGLGSAAFCLGSSGPGEEVRADTEELRKGIEAGARMTAQYPA</sequence>
<evidence type="ECO:0000256" key="6">
    <source>
        <dbReference type="ARBA" id="ARBA00023242"/>
    </source>
</evidence>
<keyword evidence="5" id="KW-0804">Transcription</keyword>
<evidence type="ECO:0000256" key="2">
    <source>
        <dbReference type="ARBA" id="ARBA00023015"/>
    </source>
</evidence>
<keyword evidence="2" id="KW-0805">Transcription regulation</keyword>
<dbReference type="InterPro" id="IPR044607">
    <property type="entry name" value="RKD-like"/>
</dbReference>
<gene>
    <name evidence="8" type="ORF">WJX81_004919</name>
</gene>
<reference evidence="8 9" key="1">
    <citation type="journal article" date="2024" name="Nat. Commun.">
        <title>Phylogenomics reveals the evolutionary origins of lichenization in chlorophyte algae.</title>
        <authorList>
            <person name="Puginier C."/>
            <person name="Libourel C."/>
            <person name="Otte J."/>
            <person name="Skaloud P."/>
            <person name="Haon M."/>
            <person name="Grisel S."/>
            <person name="Petersen M."/>
            <person name="Berrin J.G."/>
            <person name="Delaux P.M."/>
            <person name="Dal Grande F."/>
            <person name="Keller J."/>
        </authorList>
    </citation>
    <scope>NUCLEOTIDE SEQUENCE [LARGE SCALE GENOMIC DNA]</scope>
    <source>
        <strain evidence="8 9">SAG 245.80</strain>
    </source>
</reference>
<evidence type="ECO:0000256" key="4">
    <source>
        <dbReference type="ARBA" id="ARBA00023125"/>
    </source>
</evidence>
<keyword evidence="4" id="KW-0238">DNA-binding</keyword>
<dbReference type="PANTHER" id="PTHR46373">
    <property type="entry name" value="PROTEIN RKD4"/>
    <property type="match status" value="1"/>
</dbReference>
<keyword evidence="3" id="KW-0175">Coiled coil</keyword>
<dbReference type="Proteomes" id="UP001445335">
    <property type="component" value="Unassembled WGS sequence"/>
</dbReference>
<protein>
    <recommendedName>
        <fullName evidence="7">RWP-RK domain-containing protein</fullName>
    </recommendedName>
</protein>
<evidence type="ECO:0000256" key="5">
    <source>
        <dbReference type="ARBA" id="ARBA00023163"/>
    </source>
</evidence>
<feature type="domain" description="RWP-RK" evidence="7">
    <location>
        <begin position="141"/>
        <end position="224"/>
    </location>
</feature>
<keyword evidence="6" id="KW-0539">Nucleus</keyword>
<evidence type="ECO:0000256" key="1">
    <source>
        <dbReference type="ARBA" id="ARBA00004049"/>
    </source>
</evidence>
<dbReference type="Pfam" id="PF02042">
    <property type="entry name" value="RWP-RK"/>
    <property type="match status" value="1"/>
</dbReference>
<proteinExistence type="predicted"/>
<evidence type="ECO:0000313" key="9">
    <source>
        <dbReference type="Proteomes" id="UP001445335"/>
    </source>
</evidence>
<evidence type="ECO:0000256" key="3">
    <source>
        <dbReference type="ARBA" id="ARBA00023054"/>
    </source>
</evidence>